<dbReference type="Gene3D" id="1.10.10.60">
    <property type="entry name" value="Homeodomain-like"/>
    <property type="match status" value="1"/>
</dbReference>
<dbReference type="InterPro" id="IPR027417">
    <property type="entry name" value="P-loop_NTPase"/>
</dbReference>
<dbReference type="Gene3D" id="1.10.8.60">
    <property type="match status" value="1"/>
</dbReference>
<dbReference type="AlphaFoldDB" id="A0A8G2FES1"/>
<protein>
    <submittedName>
        <fullName evidence="9">Transcriptional regulator of acetoin/glycerol metabolism</fullName>
    </submittedName>
</protein>
<keyword evidence="10" id="KW-1185">Reference proteome</keyword>
<dbReference type="InterPro" id="IPR003018">
    <property type="entry name" value="GAF"/>
</dbReference>
<evidence type="ECO:0000256" key="2">
    <source>
        <dbReference type="ARBA" id="ARBA00022840"/>
    </source>
</evidence>
<dbReference type="Proteomes" id="UP000186308">
    <property type="component" value="Unassembled WGS sequence"/>
</dbReference>
<dbReference type="PRINTS" id="PR01590">
    <property type="entry name" value="HTHFIS"/>
</dbReference>
<dbReference type="InterPro" id="IPR025943">
    <property type="entry name" value="Sigma_54_int_dom_ATP-bd_2"/>
</dbReference>
<dbReference type="InterPro" id="IPR003593">
    <property type="entry name" value="AAA+_ATPase"/>
</dbReference>
<keyword evidence="5" id="KW-0238">DNA-binding</keyword>
<dbReference type="InterPro" id="IPR009057">
    <property type="entry name" value="Homeodomain-like_sf"/>
</dbReference>
<evidence type="ECO:0000256" key="3">
    <source>
        <dbReference type="ARBA" id="ARBA00023012"/>
    </source>
</evidence>
<keyword evidence="3" id="KW-0902">Two-component regulatory system</keyword>
<dbReference type="Gene3D" id="3.40.50.300">
    <property type="entry name" value="P-loop containing nucleotide triphosphate hydrolases"/>
    <property type="match status" value="1"/>
</dbReference>
<dbReference type="PROSITE" id="PS00675">
    <property type="entry name" value="SIGMA54_INTERACT_1"/>
    <property type="match status" value="1"/>
</dbReference>
<keyword evidence="2" id="KW-0067">ATP-binding</keyword>
<evidence type="ECO:0000256" key="1">
    <source>
        <dbReference type="ARBA" id="ARBA00022741"/>
    </source>
</evidence>
<dbReference type="GO" id="GO:0005524">
    <property type="term" value="F:ATP binding"/>
    <property type="evidence" value="ECO:0007669"/>
    <property type="project" value="UniProtKB-KW"/>
</dbReference>
<dbReference type="SMART" id="SM00091">
    <property type="entry name" value="PAS"/>
    <property type="match status" value="1"/>
</dbReference>
<dbReference type="InterPro" id="IPR002197">
    <property type="entry name" value="HTH_Fis"/>
</dbReference>
<dbReference type="OrthoDB" id="9770562at2"/>
<evidence type="ECO:0000256" key="5">
    <source>
        <dbReference type="ARBA" id="ARBA00023125"/>
    </source>
</evidence>
<dbReference type="PANTHER" id="PTHR32071">
    <property type="entry name" value="TRANSCRIPTIONAL REGULATORY PROTEIN"/>
    <property type="match status" value="1"/>
</dbReference>
<evidence type="ECO:0000259" key="8">
    <source>
        <dbReference type="PROSITE" id="PS50045"/>
    </source>
</evidence>
<dbReference type="SMART" id="SM00382">
    <property type="entry name" value="AAA"/>
    <property type="match status" value="1"/>
</dbReference>
<dbReference type="SUPFAM" id="SSF55785">
    <property type="entry name" value="PYP-like sensor domain (PAS domain)"/>
    <property type="match status" value="1"/>
</dbReference>
<dbReference type="Pfam" id="PF01590">
    <property type="entry name" value="GAF"/>
    <property type="match status" value="1"/>
</dbReference>
<name>A0A8G2FES1_ACIRU</name>
<dbReference type="Pfam" id="PF25601">
    <property type="entry name" value="AAA_lid_14"/>
    <property type="match status" value="1"/>
</dbReference>
<dbReference type="GO" id="GO:0043565">
    <property type="term" value="F:sequence-specific DNA binding"/>
    <property type="evidence" value="ECO:0007669"/>
    <property type="project" value="InterPro"/>
</dbReference>
<dbReference type="InterPro" id="IPR035965">
    <property type="entry name" value="PAS-like_dom_sf"/>
</dbReference>
<evidence type="ECO:0000313" key="10">
    <source>
        <dbReference type="Proteomes" id="UP000186308"/>
    </source>
</evidence>
<dbReference type="PROSITE" id="PS50045">
    <property type="entry name" value="SIGMA54_INTERACT_4"/>
    <property type="match status" value="1"/>
</dbReference>
<gene>
    <name evidence="9" type="ORF">SAMN05421828_10114</name>
</gene>
<dbReference type="CDD" id="cd00009">
    <property type="entry name" value="AAA"/>
    <property type="match status" value="1"/>
</dbReference>
<keyword evidence="7" id="KW-0804">Transcription</keyword>
<dbReference type="SUPFAM" id="SSF55781">
    <property type="entry name" value="GAF domain-like"/>
    <property type="match status" value="1"/>
</dbReference>
<dbReference type="Pfam" id="PF02954">
    <property type="entry name" value="HTH_8"/>
    <property type="match status" value="1"/>
</dbReference>
<dbReference type="InterPro" id="IPR002078">
    <property type="entry name" value="Sigma_54_int"/>
</dbReference>
<proteinExistence type="predicted"/>
<dbReference type="EMBL" id="FTNE01000001">
    <property type="protein sequence ID" value="SIQ03219.1"/>
    <property type="molecule type" value="Genomic_DNA"/>
</dbReference>
<dbReference type="CDD" id="cd00130">
    <property type="entry name" value="PAS"/>
    <property type="match status" value="1"/>
</dbReference>
<keyword evidence="4" id="KW-0805">Transcription regulation</keyword>
<dbReference type="InterPro" id="IPR000014">
    <property type="entry name" value="PAS"/>
</dbReference>
<dbReference type="SUPFAM" id="SSF46689">
    <property type="entry name" value="Homeodomain-like"/>
    <property type="match status" value="1"/>
</dbReference>
<dbReference type="InterPro" id="IPR025662">
    <property type="entry name" value="Sigma_54_int_dom_ATP-bd_1"/>
</dbReference>
<feature type="domain" description="Sigma-54 factor interaction" evidence="8">
    <location>
        <begin position="328"/>
        <end position="554"/>
    </location>
</feature>
<evidence type="ECO:0000256" key="6">
    <source>
        <dbReference type="ARBA" id="ARBA00023159"/>
    </source>
</evidence>
<dbReference type="GO" id="GO:0006355">
    <property type="term" value="P:regulation of DNA-templated transcription"/>
    <property type="evidence" value="ECO:0007669"/>
    <property type="project" value="InterPro"/>
</dbReference>
<dbReference type="FunFam" id="3.40.50.300:FF:000006">
    <property type="entry name" value="DNA-binding transcriptional regulator NtrC"/>
    <property type="match status" value="1"/>
</dbReference>
<dbReference type="Gene3D" id="3.30.450.40">
    <property type="match status" value="1"/>
</dbReference>
<dbReference type="GO" id="GO:0000160">
    <property type="term" value="P:phosphorelay signal transduction system"/>
    <property type="evidence" value="ECO:0007669"/>
    <property type="project" value="UniProtKB-KW"/>
</dbReference>
<dbReference type="PROSITE" id="PS00676">
    <property type="entry name" value="SIGMA54_INTERACT_2"/>
    <property type="match status" value="1"/>
</dbReference>
<evidence type="ECO:0000256" key="4">
    <source>
        <dbReference type="ARBA" id="ARBA00023015"/>
    </source>
</evidence>
<organism evidence="9 10">
    <name type="scientific">Acidiphilium rubrum</name>
    <dbReference type="NCBI Taxonomy" id="526"/>
    <lineage>
        <taxon>Bacteria</taxon>
        <taxon>Pseudomonadati</taxon>
        <taxon>Pseudomonadota</taxon>
        <taxon>Alphaproteobacteria</taxon>
        <taxon>Acetobacterales</taxon>
        <taxon>Acidocellaceae</taxon>
        <taxon>Acidiphilium</taxon>
    </lineage>
</organism>
<keyword evidence="6" id="KW-0010">Activator</keyword>
<evidence type="ECO:0000256" key="7">
    <source>
        <dbReference type="ARBA" id="ARBA00023163"/>
    </source>
</evidence>
<dbReference type="InterPro" id="IPR058031">
    <property type="entry name" value="AAA_lid_NorR"/>
</dbReference>
<dbReference type="Pfam" id="PF00989">
    <property type="entry name" value="PAS"/>
    <property type="match status" value="1"/>
</dbReference>
<reference evidence="9 10" key="1">
    <citation type="submission" date="2017-01" db="EMBL/GenBank/DDBJ databases">
        <authorList>
            <person name="Varghese N."/>
            <person name="Submissions S."/>
        </authorList>
    </citation>
    <scope>NUCLEOTIDE SEQUENCE [LARGE SCALE GENOMIC DNA]</scope>
    <source>
        <strain evidence="9 10">ATCC 35905</strain>
    </source>
</reference>
<dbReference type="InterPro" id="IPR029016">
    <property type="entry name" value="GAF-like_dom_sf"/>
</dbReference>
<dbReference type="Pfam" id="PF00158">
    <property type="entry name" value="Sigma54_activat"/>
    <property type="match status" value="1"/>
</dbReference>
<evidence type="ECO:0000313" key="9">
    <source>
        <dbReference type="EMBL" id="SIQ03219.1"/>
    </source>
</evidence>
<dbReference type="PANTHER" id="PTHR32071:SF77">
    <property type="entry name" value="TRANSCRIPTIONAL REGULATORY PROTEIN"/>
    <property type="match status" value="1"/>
</dbReference>
<keyword evidence="1" id="KW-0547">Nucleotide-binding</keyword>
<dbReference type="RefSeq" id="WP_081849201.1">
    <property type="nucleotide sequence ID" value="NZ_FTNE01000001.1"/>
</dbReference>
<dbReference type="SUPFAM" id="SSF52540">
    <property type="entry name" value="P-loop containing nucleoside triphosphate hydrolases"/>
    <property type="match status" value="1"/>
</dbReference>
<sequence length="640" mass="68952">MRAHASHPAATADLATARRNLATSGAVTGLPPLLTRSWTRCVSAGLSPERPCIDARHLGGRELHEAVERQGDLTTRARPIIDYLHAQIRDSGCIILLSDQNGFLLDAVGDPGFSDRAARVALQPGACWAEADRGTNAVGTALIEAAPVVIHGPEHFLDRNGFLACAAAPLAASDGSLLGVLDISCDHRIYHPHTFGLVRAAAQMIENRMFEINHVRDIKLRFHTALQAVGTVVEGVLAISPDGLILGANRPATDLLGLRRVDMGRASIADQIDGRFSDLLARDRQRGGEPVEICRRDGSRLYVRLEIPRISPPRPTTPAWPADALAALDTGDAAMSRAIGQIRRVLGKPIPILLRGETGAGKDVMAQAIHAAGPRRGEAFVAVNCAALPEHLIEAELFGYAPGAFTGAKREGALGRIREAAGGTLFLDEIGDMPASLQSRLLRVLEDRTVAPLGGRPVAVDFALISATNRDLKADIAQGRFRSDLYYRLNGLCIALPPLRDRTDLVALMTAILARDPVKTTPRRIADPLLTALQTYTWPGNIRELASLLRIATSLCDERDTELDWHHLPDDIAADLRRQTTPPSPPPTRTDNQQSLRTAADQVILHAIEQAAGNMSAAARRLGISRNTLYRRLAALQPGD</sequence>
<comment type="caution">
    <text evidence="9">The sequence shown here is derived from an EMBL/GenBank/DDBJ whole genome shotgun (WGS) entry which is preliminary data.</text>
</comment>
<accession>A0A8G2FES1</accession>
<dbReference type="InterPro" id="IPR013767">
    <property type="entry name" value="PAS_fold"/>
</dbReference>